<accession>A0A8S3T6M3</accession>
<dbReference type="InterPro" id="IPR036396">
    <property type="entry name" value="Cyt_P450_sf"/>
</dbReference>
<evidence type="ECO:0000256" key="1">
    <source>
        <dbReference type="ARBA" id="ARBA00001971"/>
    </source>
</evidence>
<dbReference type="GO" id="GO:0005506">
    <property type="term" value="F:iron ion binding"/>
    <property type="evidence" value="ECO:0007669"/>
    <property type="project" value="InterPro"/>
</dbReference>
<keyword evidence="3 7" id="KW-0479">Metal-binding</keyword>
<keyword evidence="5 7" id="KW-0408">Iron</keyword>
<dbReference type="GO" id="GO:0016712">
    <property type="term" value="F:oxidoreductase activity, acting on paired donors, with incorporation or reduction of molecular oxygen, reduced flavin or flavoprotein as one donor, and incorporation of one atom of oxygen"/>
    <property type="evidence" value="ECO:0007669"/>
    <property type="project" value="TreeGrafter"/>
</dbReference>
<organism evidence="8 9">
    <name type="scientific">Mytilus edulis</name>
    <name type="common">Blue mussel</name>
    <dbReference type="NCBI Taxonomy" id="6550"/>
    <lineage>
        <taxon>Eukaryota</taxon>
        <taxon>Metazoa</taxon>
        <taxon>Spiralia</taxon>
        <taxon>Lophotrochozoa</taxon>
        <taxon>Mollusca</taxon>
        <taxon>Bivalvia</taxon>
        <taxon>Autobranchia</taxon>
        <taxon>Pteriomorphia</taxon>
        <taxon>Mytilida</taxon>
        <taxon>Mytiloidea</taxon>
        <taxon>Mytilidae</taxon>
        <taxon>Mytilinae</taxon>
        <taxon>Mytilus</taxon>
    </lineage>
</organism>
<dbReference type="GO" id="GO:0006805">
    <property type="term" value="P:xenobiotic metabolic process"/>
    <property type="evidence" value="ECO:0007669"/>
    <property type="project" value="TreeGrafter"/>
</dbReference>
<dbReference type="PRINTS" id="PR00385">
    <property type="entry name" value="P450"/>
</dbReference>
<dbReference type="Proteomes" id="UP000683360">
    <property type="component" value="Unassembled WGS sequence"/>
</dbReference>
<dbReference type="FunFam" id="1.10.630.10:FF:000036">
    <property type="entry name" value="CYtochrome P450 family"/>
    <property type="match status" value="1"/>
</dbReference>
<dbReference type="PROSITE" id="PS00086">
    <property type="entry name" value="CYTOCHROME_P450"/>
    <property type="match status" value="1"/>
</dbReference>
<proteinExistence type="inferred from homology"/>
<keyword evidence="4" id="KW-0560">Oxidoreductase</keyword>
<reference evidence="8" key="1">
    <citation type="submission" date="2021-03" db="EMBL/GenBank/DDBJ databases">
        <authorList>
            <person name="Bekaert M."/>
        </authorList>
    </citation>
    <scope>NUCLEOTIDE SEQUENCE</scope>
</reference>
<dbReference type="InterPro" id="IPR002401">
    <property type="entry name" value="Cyt_P450_E_grp-I"/>
</dbReference>
<sequence>MLVRKRINCFTFPSVVVFGFHQSLYSDSISRCIQIPSAVVFRFLQPLFSDPTSGSIRIPPAVVFGFHQPLYSDSISRCIRIPSVVVFRFHQSLYSDSFSRCIQIPSAVVFRFHQRFYSDSRCLWIPSVVVFRFHQPLYSDSTSGSIRTPPAILFGVHQSLYSDSISRCRRIPSTVVFGFHQQLHSDSILAVLFIFSQPLYSDSISRFIRIPSVVFFVFHQSLYGSRLSVNQLSYLQGSQRELNTECQKKRMPFDENSSQLLIFITVGLFTWLWIRSRRPISYPPGPTPLPLIGNFYNISDGDFLKAVRDIRKKHGDIFSLSLGAYWVIVVNGADNIRELLNSRGEKMLDRPPIYILKLNDSYGIPSASGRLWKEHRTFALNKLKSFGFGKRNFESRILEEVEVFLDSLKGFKEKPVDLRDIINISISNNVMSIVIGRRFDYDDPKFKYYIDLLGHNFRNLEVAGVLAFLPEIFTKIPGDPFGAHKLDDLIAKTREFYINEVKEHKEHFDDNNINDFIDAFIKEMRERKDEEDTTFTDKQLTAVVGDLFSTGTETTSTTIMWAILYLIRNKHIQDKMHQEIVDVVGHSRLPNMADKPHLPYCEAVILESLRLGNIVPFAIPYYVTEDFDYKGYMFPKGAIIFLSIDSALSSEETFPNSDEFNPDRFIDADGNLHSQEKILAFSAGRRVCLGESLARMELFLYLTSMVQRYEFLSPEGQNPPSTKGHLGITRTPLPYDCRAVLRS</sequence>
<evidence type="ECO:0000256" key="2">
    <source>
        <dbReference type="ARBA" id="ARBA00010617"/>
    </source>
</evidence>
<dbReference type="InterPro" id="IPR050182">
    <property type="entry name" value="Cytochrome_P450_fam2"/>
</dbReference>
<dbReference type="GO" id="GO:0005737">
    <property type="term" value="C:cytoplasm"/>
    <property type="evidence" value="ECO:0007669"/>
    <property type="project" value="TreeGrafter"/>
</dbReference>
<gene>
    <name evidence="8" type="ORF">MEDL_42060</name>
</gene>
<comment type="similarity">
    <text evidence="2">Belongs to the cytochrome P450 family.</text>
</comment>
<keyword evidence="7" id="KW-0349">Heme</keyword>
<dbReference type="SUPFAM" id="SSF48264">
    <property type="entry name" value="Cytochrome P450"/>
    <property type="match status" value="1"/>
</dbReference>
<dbReference type="PRINTS" id="PR00463">
    <property type="entry name" value="EP450I"/>
</dbReference>
<comment type="cofactor">
    <cofactor evidence="1 7">
        <name>heme</name>
        <dbReference type="ChEBI" id="CHEBI:30413"/>
    </cofactor>
</comment>
<dbReference type="GO" id="GO:0020037">
    <property type="term" value="F:heme binding"/>
    <property type="evidence" value="ECO:0007669"/>
    <property type="project" value="InterPro"/>
</dbReference>
<keyword evidence="6" id="KW-0503">Monooxygenase</keyword>
<protein>
    <submittedName>
        <fullName evidence="8">Cytochrome P450 2C31</fullName>
    </submittedName>
</protein>
<evidence type="ECO:0000313" key="9">
    <source>
        <dbReference type="Proteomes" id="UP000683360"/>
    </source>
</evidence>
<dbReference type="InterPro" id="IPR001128">
    <property type="entry name" value="Cyt_P450"/>
</dbReference>
<dbReference type="PANTHER" id="PTHR24300:SF403">
    <property type="entry name" value="CYTOCHROME P450 306A1"/>
    <property type="match status" value="1"/>
</dbReference>
<dbReference type="EMBL" id="CAJPWZ010002016">
    <property type="protein sequence ID" value="CAG2229133.1"/>
    <property type="molecule type" value="Genomic_DNA"/>
</dbReference>
<evidence type="ECO:0000256" key="4">
    <source>
        <dbReference type="ARBA" id="ARBA00023002"/>
    </source>
</evidence>
<feature type="binding site" description="axial binding residue" evidence="7">
    <location>
        <position position="688"/>
    </location>
    <ligand>
        <name>heme</name>
        <dbReference type="ChEBI" id="CHEBI:30413"/>
    </ligand>
    <ligandPart>
        <name>Fe</name>
        <dbReference type="ChEBI" id="CHEBI:18248"/>
    </ligandPart>
</feature>
<evidence type="ECO:0000256" key="6">
    <source>
        <dbReference type="ARBA" id="ARBA00023033"/>
    </source>
</evidence>
<keyword evidence="9" id="KW-1185">Reference proteome</keyword>
<dbReference type="AlphaFoldDB" id="A0A8S3T6M3"/>
<dbReference type="GO" id="GO:0008395">
    <property type="term" value="F:steroid hydroxylase activity"/>
    <property type="evidence" value="ECO:0007669"/>
    <property type="project" value="TreeGrafter"/>
</dbReference>
<dbReference type="PANTHER" id="PTHR24300">
    <property type="entry name" value="CYTOCHROME P450 508A4-RELATED"/>
    <property type="match status" value="1"/>
</dbReference>
<comment type="caution">
    <text evidence="8">The sequence shown here is derived from an EMBL/GenBank/DDBJ whole genome shotgun (WGS) entry which is preliminary data.</text>
</comment>
<dbReference type="InterPro" id="IPR017972">
    <property type="entry name" value="Cyt_P450_CS"/>
</dbReference>
<evidence type="ECO:0000313" key="8">
    <source>
        <dbReference type="EMBL" id="CAG2229133.1"/>
    </source>
</evidence>
<evidence type="ECO:0000256" key="7">
    <source>
        <dbReference type="PIRSR" id="PIRSR602401-1"/>
    </source>
</evidence>
<dbReference type="GO" id="GO:0006082">
    <property type="term" value="P:organic acid metabolic process"/>
    <property type="evidence" value="ECO:0007669"/>
    <property type="project" value="TreeGrafter"/>
</dbReference>
<dbReference type="OrthoDB" id="3934656at2759"/>
<evidence type="ECO:0000256" key="3">
    <source>
        <dbReference type="ARBA" id="ARBA00022723"/>
    </source>
</evidence>
<evidence type="ECO:0000256" key="5">
    <source>
        <dbReference type="ARBA" id="ARBA00023004"/>
    </source>
</evidence>
<dbReference type="Gene3D" id="1.10.630.10">
    <property type="entry name" value="Cytochrome P450"/>
    <property type="match status" value="1"/>
</dbReference>
<dbReference type="Pfam" id="PF00067">
    <property type="entry name" value="p450"/>
    <property type="match status" value="1"/>
</dbReference>
<name>A0A8S3T6M3_MYTED</name>